<dbReference type="EMBL" id="BSDI01000033">
    <property type="protein sequence ID" value="GLI00539.1"/>
    <property type="molecule type" value="Genomic_DNA"/>
</dbReference>
<gene>
    <name evidence="4" type="ORF">Pa4123_58150</name>
</gene>
<accession>A0ABQ5R157</accession>
<dbReference type="PANTHER" id="PTHR12304:SF4">
    <property type="entry name" value="URIDINE NUCLEOSIDASE"/>
    <property type="match status" value="1"/>
</dbReference>
<dbReference type="PROSITE" id="PS01247">
    <property type="entry name" value="IUNH"/>
    <property type="match status" value="1"/>
</dbReference>
<dbReference type="InterPro" id="IPR036452">
    <property type="entry name" value="Ribo_hydro-like"/>
</dbReference>
<dbReference type="SUPFAM" id="SSF53590">
    <property type="entry name" value="Nucleoside hydrolase"/>
    <property type="match status" value="1"/>
</dbReference>
<keyword evidence="1" id="KW-0378">Hydrolase</keyword>
<dbReference type="Pfam" id="PF01156">
    <property type="entry name" value="IU_nuc_hydro"/>
    <property type="match status" value="1"/>
</dbReference>
<evidence type="ECO:0000256" key="1">
    <source>
        <dbReference type="ARBA" id="ARBA00022801"/>
    </source>
</evidence>
<comment type="caution">
    <text evidence="4">The sequence shown here is derived from an EMBL/GenBank/DDBJ whole genome shotgun (WGS) entry which is preliminary data.</text>
</comment>
<keyword evidence="2" id="KW-0326">Glycosidase</keyword>
<keyword evidence="5" id="KW-1185">Reference proteome</keyword>
<dbReference type="Proteomes" id="UP001144280">
    <property type="component" value="Unassembled WGS sequence"/>
</dbReference>
<dbReference type="PANTHER" id="PTHR12304">
    <property type="entry name" value="INOSINE-URIDINE PREFERRING NUCLEOSIDE HYDROLASE"/>
    <property type="match status" value="1"/>
</dbReference>
<feature type="domain" description="Inosine/uridine-preferring nucleoside hydrolase" evidence="3">
    <location>
        <begin position="10"/>
        <end position="306"/>
    </location>
</feature>
<protein>
    <recommendedName>
        <fullName evidence="3">Inosine/uridine-preferring nucleoside hydrolase domain-containing protein</fullName>
    </recommendedName>
</protein>
<organism evidence="4 5">
    <name type="scientific">Phytohabitans aurantiacus</name>
    <dbReference type="NCBI Taxonomy" id="3016789"/>
    <lineage>
        <taxon>Bacteria</taxon>
        <taxon>Bacillati</taxon>
        <taxon>Actinomycetota</taxon>
        <taxon>Actinomycetes</taxon>
        <taxon>Micromonosporales</taxon>
        <taxon>Micromonosporaceae</taxon>
    </lineage>
</organism>
<evidence type="ECO:0000259" key="3">
    <source>
        <dbReference type="Pfam" id="PF01156"/>
    </source>
</evidence>
<name>A0ABQ5R157_9ACTN</name>
<reference evidence="4" key="1">
    <citation type="submission" date="2022-12" db="EMBL/GenBank/DDBJ databases">
        <title>New Phytohabitans aurantiacus sp. RD004123 nov., an actinomycete isolated from soil.</title>
        <authorList>
            <person name="Triningsih D.W."/>
            <person name="Harunari E."/>
            <person name="Igarashi Y."/>
        </authorList>
    </citation>
    <scope>NUCLEOTIDE SEQUENCE</scope>
    <source>
        <strain evidence="4">RD004123</strain>
    </source>
</reference>
<evidence type="ECO:0000256" key="2">
    <source>
        <dbReference type="ARBA" id="ARBA00023295"/>
    </source>
</evidence>
<sequence length="320" mass="33527">MTVDTVPLRLVIDTDTGSDDAVALLMAARAPGATIEAVTTVAGNVPLPLATRNALITLEVAGIGGVPVHAGCEQPLLRPLETAQHVHGADGMSGANLPDPAGAPTGEHAVDGLLRLAHERGPELTLVTLGPMTNLAAALVHDRRLLRRFRHTYCMAGAADAHGNITATAEYNVWADPEAAAIVCDAATPGTVTWIGWDASRHDAVMTPGRQRRLREVGTPLALFADRINRAVDTWATEVTGLPGYDLPDPLAMAVALDPGLIRHAETAHVRVATGDEARGQLLIDRRRGATGANLTLVRRVDSDGFEGMLLAACRAIAPA</sequence>
<dbReference type="InterPro" id="IPR023186">
    <property type="entry name" value="IUNH"/>
</dbReference>
<dbReference type="RefSeq" id="WP_281900929.1">
    <property type="nucleotide sequence ID" value="NZ_BSDI01000033.1"/>
</dbReference>
<evidence type="ECO:0000313" key="4">
    <source>
        <dbReference type="EMBL" id="GLI00539.1"/>
    </source>
</evidence>
<proteinExistence type="predicted"/>
<dbReference type="Gene3D" id="3.90.245.10">
    <property type="entry name" value="Ribonucleoside hydrolase-like"/>
    <property type="match status" value="1"/>
</dbReference>
<dbReference type="InterPro" id="IPR001910">
    <property type="entry name" value="Inosine/uridine_hydrolase_dom"/>
</dbReference>
<evidence type="ECO:0000313" key="5">
    <source>
        <dbReference type="Proteomes" id="UP001144280"/>
    </source>
</evidence>
<dbReference type="InterPro" id="IPR015910">
    <property type="entry name" value="I/U_nuclsd_hydro_CS"/>
</dbReference>